<comment type="caution">
    <text evidence="2">The sequence shown here is derived from an EMBL/GenBank/DDBJ whole genome shotgun (WGS) entry which is preliminary data.</text>
</comment>
<gene>
    <name evidence="2" type="ORF">E2C01_076922</name>
</gene>
<evidence type="ECO:0000313" key="2">
    <source>
        <dbReference type="EMBL" id="MPC82267.1"/>
    </source>
</evidence>
<dbReference type="Proteomes" id="UP000324222">
    <property type="component" value="Unassembled WGS sequence"/>
</dbReference>
<protein>
    <submittedName>
        <fullName evidence="2">Uncharacterized protein</fullName>
    </submittedName>
</protein>
<dbReference type="EMBL" id="VSRR010059270">
    <property type="protein sequence ID" value="MPC82267.1"/>
    <property type="molecule type" value="Genomic_DNA"/>
</dbReference>
<evidence type="ECO:0000313" key="3">
    <source>
        <dbReference type="Proteomes" id="UP000324222"/>
    </source>
</evidence>
<organism evidence="2 3">
    <name type="scientific">Portunus trituberculatus</name>
    <name type="common">Swimming crab</name>
    <name type="synonym">Neptunus trituberculatus</name>
    <dbReference type="NCBI Taxonomy" id="210409"/>
    <lineage>
        <taxon>Eukaryota</taxon>
        <taxon>Metazoa</taxon>
        <taxon>Ecdysozoa</taxon>
        <taxon>Arthropoda</taxon>
        <taxon>Crustacea</taxon>
        <taxon>Multicrustacea</taxon>
        <taxon>Malacostraca</taxon>
        <taxon>Eumalacostraca</taxon>
        <taxon>Eucarida</taxon>
        <taxon>Decapoda</taxon>
        <taxon>Pleocyemata</taxon>
        <taxon>Brachyura</taxon>
        <taxon>Eubrachyura</taxon>
        <taxon>Portunoidea</taxon>
        <taxon>Portunidae</taxon>
        <taxon>Portuninae</taxon>
        <taxon>Portunus</taxon>
    </lineage>
</organism>
<accession>A0A5B7IKX2</accession>
<dbReference type="AlphaFoldDB" id="A0A5B7IKX2"/>
<evidence type="ECO:0000256" key="1">
    <source>
        <dbReference type="SAM" id="MobiDB-lite"/>
    </source>
</evidence>
<sequence length="41" mass="4486">MQPPAPLHHHHHHESHAPTTLWPLSAPSNSAATAAIRPQPR</sequence>
<feature type="region of interest" description="Disordered" evidence="1">
    <location>
        <begin position="1"/>
        <end position="41"/>
    </location>
</feature>
<reference evidence="2 3" key="1">
    <citation type="submission" date="2019-05" db="EMBL/GenBank/DDBJ databases">
        <title>Another draft genome of Portunus trituberculatus and its Hox gene families provides insights of decapod evolution.</title>
        <authorList>
            <person name="Jeong J.-H."/>
            <person name="Song I."/>
            <person name="Kim S."/>
            <person name="Choi T."/>
            <person name="Kim D."/>
            <person name="Ryu S."/>
            <person name="Kim W."/>
        </authorList>
    </citation>
    <scope>NUCLEOTIDE SEQUENCE [LARGE SCALE GENOMIC DNA]</scope>
    <source>
        <tissue evidence="2">Muscle</tissue>
    </source>
</reference>
<keyword evidence="3" id="KW-1185">Reference proteome</keyword>
<proteinExistence type="predicted"/>
<name>A0A5B7IKX2_PORTR</name>